<gene>
    <name evidence="1" type="ORF">SLEP1_g22497</name>
</gene>
<dbReference type="EMBL" id="BPVZ01000033">
    <property type="protein sequence ID" value="GKV11227.1"/>
    <property type="molecule type" value="Genomic_DNA"/>
</dbReference>
<dbReference type="AlphaFoldDB" id="A0AAV5JIR7"/>
<keyword evidence="2" id="KW-1185">Reference proteome</keyword>
<evidence type="ECO:0000313" key="1">
    <source>
        <dbReference type="EMBL" id="GKV11227.1"/>
    </source>
</evidence>
<comment type="caution">
    <text evidence="1">The sequence shown here is derived from an EMBL/GenBank/DDBJ whole genome shotgun (WGS) entry which is preliminary data.</text>
</comment>
<name>A0AAV5JIR7_9ROSI</name>
<protein>
    <submittedName>
        <fullName evidence="1">Uncharacterized protein</fullName>
    </submittedName>
</protein>
<accession>A0AAV5JIR7</accession>
<proteinExistence type="predicted"/>
<evidence type="ECO:0000313" key="2">
    <source>
        <dbReference type="Proteomes" id="UP001054252"/>
    </source>
</evidence>
<dbReference type="Proteomes" id="UP001054252">
    <property type="component" value="Unassembled WGS sequence"/>
</dbReference>
<sequence>MTKISRERGKSRDCRKESCIPSGNRGLKFAWILWRLCWLPKTADQLRDRLYGH</sequence>
<reference evidence="1 2" key="1">
    <citation type="journal article" date="2021" name="Commun. Biol.">
        <title>The genome of Shorea leprosula (Dipterocarpaceae) highlights the ecological relevance of drought in aseasonal tropical rainforests.</title>
        <authorList>
            <person name="Ng K.K.S."/>
            <person name="Kobayashi M.J."/>
            <person name="Fawcett J.A."/>
            <person name="Hatakeyama M."/>
            <person name="Paape T."/>
            <person name="Ng C.H."/>
            <person name="Ang C.C."/>
            <person name="Tnah L.H."/>
            <person name="Lee C.T."/>
            <person name="Nishiyama T."/>
            <person name="Sese J."/>
            <person name="O'Brien M.J."/>
            <person name="Copetti D."/>
            <person name="Mohd Noor M.I."/>
            <person name="Ong R.C."/>
            <person name="Putra M."/>
            <person name="Sireger I.Z."/>
            <person name="Indrioko S."/>
            <person name="Kosugi Y."/>
            <person name="Izuno A."/>
            <person name="Isagi Y."/>
            <person name="Lee S.L."/>
            <person name="Shimizu K.K."/>
        </authorList>
    </citation>
    <scope>NUCLEOTIDE SEQUENCE [LARGE SCALE GENOMIC DNA]</scope>
    <source>
        <strain evidence="1">214</strain>
    </source>
</reference>
<organism evidence="1 2">
    <name type="scientific">Rubroshorea leprosula</name>
    <dbReference type="NCBI Taxonomy" id="152421"/>
    <lineage>
        <taxon>Eukaryota</taxon>
        <taxon>Viridiplantae</taxon>
        <taxon>Streptophyta</taxon>
        <taxon>Embryophyta</taxon>
        <taxon>Tracheophyta</taxon>
        <taxon>Spermatophyta</taxon>
        <taxon>Magnoliopsida</taxon>
        <taxon>eudicotyledons</taxon>
        <taxon>Gunneridae</taxon>
        <taxon>Pentapetalae</taxon>
        <taxon>rosids</taxon>
        <taxon>malvids</taxon>
        <taxon>Malvales</taxon>
        <taxon>Dipterocarpaceae</taxon>
        <taxon>Rubroshorea</taxon>
    </lineage>
</organism>